<feature type="non-terminal residue" evidence="1">
    <location>
        <position position="1"/>
    </location>
</feature>
<evidence type="ECO:0000313" key="1">
    <source>
        <dbReference type="EMBL" id="CAG8764463.1"/>
    </source>
</evidence>
<dbReference type="Proteomes" id="UP000789525">
    <property type="component" value="Unassembled WGS sequence"/>
</dbReference>
<feature type="non-terminal residue" evidence="1">
    <location>
        <position position="209"/>
    </location>
</feature>
<comment type="caution">
    <text evidence="1">The sequence shown here is derived from an EMBL/GenBank/DDBJ whole genome shotgun (WGS) entry which is preliminary data.</text>
</comment>
<protein>
    <submittedName>
        <fullName evidence="1">10386_t:CDS:1</fullName>
    </submittedName>
</protein>
<proteinExistence type="predicted"/>
<reference evidence="1" key="1">
    <citation type="submission" date="2021-06" db="EMBL/GenBank/DDBJ databases">
        <authorList>
            <person name="Kallberg Y."/>
            <person name="Tangrot J."/>
            <person name="Rosling A."/>
        </authorList>
    </citation>
    <scope>NUCLEOTIDE SEQUENCE</scope>
    <source>
        <strain evidence="1">CL356</strain>
    </source>
</reference>
<gene>
    <name evidence="1" type="ORF">ACOLOM_LOCUS13374</name>
</gene>
<dbReference type="EMBL" id="CAJVPT010060894">
    <property type="protein sequence ID" value="CAG8764463.1"/>
    <property type="molecule type" value="Genomic_DNA"/>
</dbReference>
<name>A0ACA9QS79_9GLOM</name>
<keyword evidence="2" id="KW-1185">Reference proteome</keyword>
<sequence length="209" mass="23210">DTGRLIDGLAGTKIALPNVKSWDIHNDVGILDVFDLNGVDDLTFFFGGFPPQEMTASIPSQLTNLFLGLVSFKVERLPAGVPHSLPVLKTLKLEDVNFDGPVRRYLHCPKLKELSYCATTDEPPSYYAEEEKNHYEHPVRQLFDESFFKATPQLEALSIEGLTMDEVLAVTISDCRIKEFLSPFMKAHQVVSCGHDPSISLGATDAEEL</sequence>
<organism evidence="1 2">
    <name type="scientific">Acaulospora colombiana</name>
    <dbReference type="NCBI Taxonomy" id="27376"/>
    <lineage>
        <taxon>Eukaryota</taxon>
        <taxon>Fungi</taxon>
        <taxon>Fungi incertae sedis</taxon>
        <taxon>Mucoromycota</taxon>
        <taxon>Glomeromycotina</taxon>
        <taxon>Glomeromycetes</taxon>
        <taxon>Diversisporales</taxon>
        <taxon>Acaulosporaceae</taxon>
        <taxon>Acaulospora</taxon>
    </lineage>
</organism>
<accession>A0ACA9QS79</accession>
<evidence type="ECO:0000313" key="2">
    <source>
        <dbReference type="Proteomes" id="UP000789525"/>
    </source>
</evidence>